<dbReference type="Gene3D" id="1.10.10.1320">
    <property type="entry name" value="Anti-sigma factor, zinc-finger domain"/>
    <property type="match status" value="1"/>
</dbReference>
<protein>
    <recommendedName>
        <fullName evidence="2">Anti-sigma-W factor RsiW</fullName>
    </recommendedName>
</protein>
<dbReference type="RefSeq" id="WP_129258027.1">
    <property type="nucleotide sequence ID" value="NZ_SDKC01000001.1"/>
</dbReference>
<evidence type="ECO:0000256" key="2">
    <source>
        <dbReference type="ARBA" id="ARBA00024438"/>
    </source>
</evidence>
<dbReference type="OrthoDB" id="9808253at2"/>
<dbReference type="Proteomes" id="UP000290106">
    <property type="component" value="Unassembled WGS sequence"/>
</dbReference>
<gene>
    <name evidence="5" type="ORF">ETP43_10670</name>
</gene>
<comment type="caution">
    <text evidence="5">The sequence shown here is derived from an EMBL/GenBank/DDBJ whole genome shotgun (WGS) entry which is preliminary data.</text>
</comment>
<evidence type="ECO:0000256" key="1">
    <source>
        <dbReference type="ARBA" id="ARBA00024353"/>
    </source>
</evidence>
<keyword evidence="3" id="KW-1133">Transmembrane helix</keyword>
<feature type="transmembrane region" description="Helical" evidence="3">
    <location>
        <begin position="88"/>
        <end position="107"/>
    </location>
</feature>
<keyword evidence="3" id="KW-0812">Transmembrane</keyword>
<proteinExistence type="inferred from homology"/>
<feature type="domain" description="Putative zinc-finger" evidence="4">
    <location>
        <begin position="3"/>
        <end position="36"/>
    </location>
</feature>
<dbReference type="EMBL" id="SDKC01000001">
    <property type="protein sequence ID" value="RXS75632.1"/>
    <property type="molecule type" value="Genomic_DNA"/>
</dbReference>
<dbReference type="InterPro" id="IPR041916">
    <property type="entry name" value="Anti_sigma_zinc_sf"/>
</dbReference>
<keyword evidence="6" id="KW-1185">Reference proteome</keyword>
<dbReference type="InterPro" id="IPR027383">
    <property type="entry name" value="Znf_put"/>
</dbReference>
<comment type="similarity">
    <text evidence="1">Belongs to the zinc-associated anti-sigma factor (ZAS) superfamily. Anti-sigma-W factor family.</text>
</comment>
<reference evidence="5 6" key="1">
    <citation type="submission" date="2019-01" db="EMBL/GenBank/DDBJ databases">
        <title>Blautia sp. nov. KGMB01111 isolated human feces.</title>
        <authorList>
            <person name="Park J.-E."/>
            <person name="Kim J.-S."/>
            <person name="Park S.-H."/>
        </authorList>
    </citation>
    <scope>NUCLEOTIDE SEQUENCE [LARGE SCALE GENOMIC DNA]</scope>
    <source>
        <strain evidence="5 6">KGMB01111</strain>
    </source>
</reference>
<evidence type="ECO:0000313" key="6">
    <source>
        <dbReference type="Proteomes" id="UP000290106"/>
    </source>
</evidence>
<evidence type="ECO:0000259" key="4">
    <source>
        <dbReference type="Pfam" id="PF13490"/>
    </source>
</evidence>
<dbReference type="Pfam" id="PF13490">
    <property type="entry name" value="zf-HC2"/>
    <property type="match status" value="1"/>
</dbReference>
<keyword evidence="3" id="KW-0472">Membrane</keyword>
<organism evidence="5 6">
    <name type="scientific">Blautia faecicola</name>
    <dbReference type="NCBI Taxonomy" id="2509240"/>
    <lineage>
        <taxon>Bacteria</taxon>
        <taxon>Bacillati</taxon>
        <taxon>Bacillota</taxon>
        <taxon>Clostridia</taxon>
        <taxon>Lachnospirales</taxon>
        <taxon>Lachnospiraceae</taxon>
        <taxon>Blautia</taxon>
    </lineage>
</organism>
<sequence length="116" mass="13963">MKCEEALTKIEAYIDHTLSGRELEEFLEHVKSCRECYDELETYYIISVGMRYLEEENLESYNIPKMLQEDLHTRERQVRRRNIFRKTAVFLGVLFFIVLLVLVLSYLGHQELPRLF</sequence>
<dbReference type="AlphaFoldDB" id="A0A4Q1RIX6"/>
<evidence type="ECO:0000256" key="3">
    <source>
        <dbReference type="SAM" id="Phobius"/>
    </source>
</evidence>
<name>A0A4Q1RIX6_9FIRM</name>
<evidence type="ECO:0000313" key="5">
    <source>
        <dbReference type="EMBL" id="RXS75632.1"/>
    </source>
</evidence>
<accession>A0A4Q1RIX6</accession>